<evidence type="ECO:0008006" key="3">
    <source>
        <dbReference type="Google" id="ProtNLM"/>
    </source>
</evidence>
<gene>
    <name evidence="1" type="ORF">LHYA1_G009160</name>
</gene>
<name>A0A8H8QT96_9HELO</name>
<comment type="caution">
    <text evidence="1">The sequence shown here is derived from an EMBL/GenBank/DDBJ whole genome shotgun (WGS) entry which is preliminary data.</text>
</comment>
<protein>
    <recommendedName>
        <fullName evidence="3">Reverse transcriptase domain-containing protein</fullName>
    </recommendedName>
</protein>
<dbReference type="Proteomes" id="UP000431533">
    <property type="component" value="Unassembled WGS sequence"/>
</dbReference>
<dbReference type="EMBL" id="QGMH01000341">
    <property type="protein sequence ID" value="TVY22141.1"/>
    <property type="molecule type" value="Genomic_DNA"/>
</dbReference>
<proteinExistence type="predicted"/>
<sequence>MLADYVYTNQLRNKITSTLLLDVKGAYNHVSKNRLLIILKDLAFPNSVIVDYIIISTKYGLNLIRLTSCVDL</sequence>
<dbReference type="OrthoDB" id="4939572at2759"/>
<evidence type="ECO:0000313" key="1">
    <source>
        <dbReference type="EMBL" id="TVY22141.1"/>
    </source>
</evidence>
<evidence type="ECO:0000313" key="2">
    <source>
        <dbReference type="Proteomes" id="UP000431533"/>
    </source>
</evidence>
<accession>A0A8H8QT96</accession>
<dbReference type="RefSeq" id="XP_031000929.1">
    <property type="nucleotide sequence ID" value="XM_031154064.1"/>
</dbReference>
<reference evidence="1 2" key="1">
    <citation type="submission" date="2018-05" db="EMBL/GenBank/DDBJ databases">
        <title>Genome sequencing and assembly of the regulated plant pathogen Lachnellula willkommii and related sister species for the development of diagnostic species identification markers.</title>
        <authorList>
            <person name="Giroux E."/>
            <person name="Bilodeau G."/>
        </authorList>
    </citation>
    <scope>NUCLEOTIDE SEQUENCE [LARGE SCALE GENOMIC DNA]</scope>
    <source>
        <strain evidence="1 2">CBS 185.66</strain>
    </source>
</reference>
<organism evidence="1 2">
    <name type="scientific">Lachnellula hyalina</name>
    <dbReference type="NCBI Taxonomy" id="1316788"/>
    <lineage>
        <taxon>Eukaryota</taxon>
        <taxon>Fungi</taxon>
        <taxon>Dikarya</taxon>
        <taxon>Ascomycota</taxon>
        <taxon>Pezizomycotina</taxon>
        <taxon>Leotiomycetes</taxon>
        <taxon>Helotiales</taxon>
        <taxon>Lachnaceae</taxon>
        <taxon>Lachnellula</taxon>
    </lineage>
</organism>
<dbReference type="GeneID" id="41989358"/>
<keyword evidence="2" id="KW-1185">Reference proteome</keyword>
<dbReference type="AlphaFoldDB" id="A0A8H8QT96"/>